<feature type="transmembrane region" description="Helical" evidence="8">
    <location>
        <begin position="81"/>
        <end position="108"/>
    </location>
</feature>
<gene>
    <name evidence="11" type="primary">LOC107124508</name>
</gene>
<evidence type="ECO:0000256" key="8">
    <source>
        <dbReference type="SAM" id="Phobius"/>
    </source>
</evidence>
<evidence type="ECO:0000256" key="6">
    <source>
        <dbReference type="ARBA" id="ARBA00023136"/>
    </source>
</evidence>
<feature type="transmembrane region" description="Helical" evidence="8">
    <location>
        <begin position="23"/>
        <end position="47"/>
    </location>
</feature>
<dbReference type="InterPro" id="IPR017452">
    <property type="entry name" value="GPCR_Rhodpsn_7TM"/>
</dbReference>
<dbReference type="SUPFAM" id="SSF81321">
    <property type="entry name" value="Family A G protein-coupled receptor-like"/>
    <property type="match status" value="1"/>
</dbReference>
<evidence type="ECO:0000313" key="11">
    <source>
        <dbReference type="RefSeq" id="XP_015283474.1"/>
    </source>
</evidence>
<dbReference type="RefSeq" id="XP_015283474.1">
    <property type="nucleotide sequence ID" value="XM_015427988.1"/>
</dbReference>
<reference evidence="11" key="1">
    <citation type="submission" date="2025-08" db="UniProtKB">
        <authorList>
            <consortium name="RefSeq"/>
        </authorList>
    </citation>
    <scope>IDENTIFICATION</scope>
</reference>
<accession>A0ABM1LBY7</accession>
<keyword evidence="7" id="KW-0807">Transducer</keyword>
<evidence type="ECO:0000256" key="1">
    <source>
        <dbReference type="ARBA" id="ARBA00004651"/>
    </source>
</evidence>
<feature type="transmembrane region" description="Helical" evidence="8">
    <location>
        <begin position="120"/>
        <end position="142"/>
    </location>
</feature>
<evidence type="ECO:0000256" key="5">
    <source>
        <dbReference type="ARBA" id="ARBA00022989"/>
    </source>
</evidence>
<dbReference type="PRINTS" id="PR00245">
    <property type="entry name" value="OLFACTORYR"/>
</dbReference>
<keyword evidence="5 8" id="KW-1133">Transmembrane helix</keyword>
<evidence type="ECO:0000313" key="10">
    <source>
        <dbReference type="Proteomes" id="UP000694871"/>
    </source>
</evidence>
<protein>
    <submittedName>
        <fullName evidence="11">Olfactory receptor 2T29-like</fullName>
    </submittedName>
</protein>
<evidence type="ECO:0000256" key="3">
    <source>
        <dbReference type="ARBA" id="ARBA00022606"/>
    </source>
</evidence>
<keyword evidence="2" id="KW-1003">Cell membrane</keyword>
<evidence type="ECO:0000256" key="2">
    <source>
        <dbReference type="ARBA" id="ARBA00022475"/>
    </source>
</evidence>
<sequence>MSYDRYVAICRPLLYPVLMRRKICYILSVGVWFWSSVQALTCSLYVLPLPYCKSNVIYHNLCEYPALVQLSCSDNSAFVKVIYLGSFLVFLIPISVILASYIAIFLQVLRVHSPERSHKAFGTCLSHLCVVGLFYGAAILTYMTPVSSYSAQKAMINSVFTTIVPPMMNPFIYSLRNRDVLAALRKLFSNACLRK</sequence>
<keyword evidence="10" id="KW-1185">Reference proteome</keyword>
<keyword evidence="4 8" id="KW-0812">Transmembrane</keyword>
<dbReference type="PROSITE" id="PS50262">
    <property type="entry name" value="G_PROTEIN_RECEP_F1_2"/>
    <property type="match status" value="1"/>
</dbReference>
<keyword evidence="3" id="KW-0716">Sensory transduction</keyword>
<evidence type="ECO:0000259" key="9">
    <source>
        <dbReference type="PROSITE" id="PS50262"/>
    </source>
</evidence>
<dbReference type="PANTHER" id="PTHR26453">
    <property type="entry name" value="OLFACTORY RECEPTOR"/>
    <property type="match status" value="1"/>
</dbReference>
<feature type="transmembrane region" description="Helical" evidence="8">
    <location>
        <begin position="154"/>
        <end position="175"/>
    </location>
</feature>
<feature type="domain" description="G-protein coupled receptors family 1 profile" evidence="9">
    <location>
        <begin position="1"/>
        <end position="173"/>
    </location>
</feature>
<dbReference type="InterPro" id="IPR000725">
    <property type="entry name" value="Olfact_rcpt"/>
</dbReference>
<name>A0ABM1LBY7_GEKJA</name>
<proteinExistence type="predicted"/>
<dbReference type="Proteomes" id="UP000694871">
    <property type="component" value="Unplaced"/>
</dbReference>
<keyword evidence="6 8" id="KW-0472">Membrane</keyword>
<evidence type="ECO:0000256" key="4">
    <source>
        <dbReference type="ARBA" id="ARBA00022692"/>
    </source>
</evidence>
<dbReference type="Gene3D" id="1.20.1070.10">
    <property type="entry name" value="Rhodopsin 7-helix transmembrane proteins"/>
    <property type="match status" value="1"/>
</dbReference>
<comment type="subcellular location">
    <subcellularLocation>
        <location evidence="1">Cell membrane</location>
        <topology evidence="1">Multi-pass membrane protein</topology>
    </subcellularLocation>
</comment>
<dbReference type="GeneID" id="107124508"/>
<evidence type="ECO:0000256" key="7">
    <source>
        <dbReference type="ARBA" id="ARBA00023224"/>
    </source>
</evidence>
<dbReference type="Pfam" id="PF13853">
    <property type="entry name" value="7tm_4"/>
    <property type="match status" value="1"/>
</dbReference>
<organism evidence="10 11">
    <name type="scientific">Gekko japonicus</name>
    <name type="common">Schlegel's Japanese gecko</name>
    <dbReference type="NCBI Taxonomy" id="146911"/>
    <lineage>
        <taxon>Eukaryota</taxon>
        <taxon>Metazoa</taxon>
        <taxon>Chordata</taxon>
        <taxon>Craniata</taxon>
        <taxon>Vertebrata</taxon>
        <taxon>Euteleostomi</taxon>
        <taxon>Lepidosauria</taxon>
        <taxon>Squamata</taxon>
        <taxon>Bifurcata</taxon>
        <taxon>Gekkota</taxon>
        <taxon>Gekkonidae</taxon>
        <taxon>Gekkoninae</taxon>
        <taxon>Gekko</taxon>
    </lineage>
</organism>